<reference evidence="2 3" key="1">
    <citation type="submission" date="2014-03" db="EMBL/GenBank/DDBJ databases">
        <title>Draft Genome Sequence of Actibacterium mucosum KCTC 23349, a Marine Alphaproteobacterium with Complex Ionic Requirements Isolated from Mediterranean Seawater at Malvarrosa Beach, Valencia, Spain.</title>
        <authorList>
            <person name="Arahal D.R."/>
            <person name="Shao Z."/>
            <person name="Lai Q."/>
            <person name="Pujalte M.J."/>
        </authorList>
    </citation>
    <scope>NUCLEOTIDE SEQUENCE [LARGE SCALE GENOMIC DNA]</scope>
    <source>
        <strain evidence="2 3">KCTC 23349</strain>
    </source>
</reference>
<keyword evidence="3" id="KW-1185">Reference proteome</keyword>
<feature type="chain" id="PRO_5001564533" description="Porin domain-containing protein" evidence="1">
    <location>
        <begin position="19"/>
        <end position="218"/>
    </location>
</feature>
<dbReference type="STRING" id="1454373.ACMU_05585"/>
<gene>
    <name evidence="2" type="ORF">ACMU_05585</name>
</gene>
<name>A0A037ZNN0_9RHOB</name>
<protein>
    <recommendedName>
        <fullName evidence="4">Porin domain-containing protein</fullName>
    </recommendedName>
</protein>
<accession>A0A037ZNN0</accession>
<keyword evidence="1" id="KW-0732">Signal</keyword>
<dbReference type="AlphaFoldDB" id="A0A037ZNN0"/>
<sequence length="218" mass="23018">MRWILVMAVCLLPACVQAGAWARDKGGVFLSVTGYASDSGDAEGSIYAEYGLTERLTLGAKVFGGPDTSTEALVFLTTAFRRDKRIKLAFSTGVGAEQPVDGGDILGLGQLGLHAGMGLPKGWLALDVYATLRADLANTTELPDPDYKADLTFGHRLSDRWTLIAQLQGGQDAGADPYLKAAPSVGLSVGRADLQLGVVWGVTNDDSRKIALGTSLRF</sequence>
<feature type="signal peptide" evidence="1">
    <location>
        <begin position="1"/>
        <end position="18"/>
    </location>
</feature>
<evidence type="ECO:0000313" key="2">
    <source>
        <dbReference type="EMBL" id="KAJ56416.1"/>
    </source>
</evidence>
<comment type="caution">
    <text evidence="2">The sequence shown here is derived from an EMBL/GenBank/DDBJ whole genome shotgun (WGS) entry which is preliminary data.</text>
</comment>
<evidence type="ECO:0000256" key="1">
    <source>
        <dbReference type="SAM" id="SignalP"/>
    </source>
</evidence>
<dbReference type="RefSeq" id="WP_035256433.1">
    <property type="nucleotide sequence ID" value="NZ_JFKE01000002.1"/>
</dbReference>
<evidence type="ECO:0000313" key="3">
    <source>
        <dbReference type="Proteomes" id="UP000026249"/>
    </source>
</evidence>
<evidence type="ECO:0008006" key="4">
    <source>
        <dbReference type="Google" id="ProtNLM"/>
    </source>
</evidence>
<proteinExistence type="predicted"/>
<dbReference type="OrthoDB" id="7857490at2"/>
<dbReference type="EMBL" id="JFKE01000002">
    <property type="protein sequence ID" value="KAJ56416.1"/>
    <property type="molecule type" value="Genomic_DNA"/>
</dbReference>
<organism evidence="2 3">
    <name type="scientific">Actibacterium mucosum KCTC 23349</name>
    <dbReference type="NCBI Taxonomy" id="1454373"/>
    <lineage>
        <taxon>Bacteria</taxon>
        <taxon>Pseudomonadati</taxon>
        <taxon>Pseudomonadota</taxon>
        <taxon>Alphaproteobacteria</taxon>
        <taxon>Rhodobacterales</taxon>
        <taxon>Roseobacteraceae</taxon>
        <taxon>Actibacterium</taxon>
    </lineage>
</organism>
<dbReference type="Proteomes" id="UP000026249">
    <property type="component" value="Unassembled WGS sequence"/>
</dbReference>